<evidence type="ECO:0000313" key="3">
    <source>
        <dbReference type="Proteomes" id="UP001162096"/>
    </source>
</evidence>
<protein>
    <submittedName>
        <fullName evidence="2">ORF2</fullName>
    </submittedName>
</protein>
<evidence type="ECO:0000256" key="1">
    <source>
        <dbReference type="SAM" id="MobiDB-lite"/>
    </source>
</evidence>
<dbReference type="GeneID" id="80543811"/>
<feature type="compositionally biased region" description="Low complexity" evidence="1">
    <location>
        <begin position="159"/>
        <end position="169"/>
    </location>
</feature>
<name>A0A8E8FTK3_9MONO</name>
<dbReference type="KEGG" id="vg:80543811"/>
<dbReference type="Proteomes" id="UP001162096">
    <property type="component" value="Segment"/>
</dbReference>
<accession>A0A8E8FTK3</accession>
<reference evidence="2" key="2">
    <citation type="journal article" date="2021" name="NPJ Biofilms Microbiomes">
        <title>Diversity and infectivity of the RNA virome among different cryptic species of an agriculturally important insect vector: whitefly Bemisia tabaci.</title>
        <authorList>
            <person name="Huang H.J."/>
            <person name="Ye Z.X."/>
            <person name="Wang X."/>
            <person name="Yan X.T."/>
            <person name="Zhang Y."/>
            <person name="He Y.J."/>
            <person name="Qi Y.H."/>
            <person name="Zhang X.D."/>
            <person name="Zhuo J.C."/>
            <person name="Lu G."/>
            <person name="Lu J.B."/>
            <person name="Mao Q.Z."/>
            <person name="Sun Z.T."/>
            <person name="Yan F."/>
            <person name="Chen J.P."/>
            <person name="Zhang C.X."/>
            <person name="Li J.M."/>
        </authorList>
    </citation>
    <scope>NUCLEOTIDE SEQUENCE</scope>
    <source>
        <strain evidence="2">ZJU-Q2</strain>
    </source>
</reference>
<dbReference type="RefSeq" id="YP_010804970.1">
    <property type="nucleotide sequence ID" value="NC_077094.1"/>
</dbReference>
<sequence>MDEDLYSPTFDIATGSTGGPLTFSSDFSRDDIIGIREYAALNPQDEDAADSDLGRVLDILKDPATEARLFNLASLPISLTAGEISERIVNQGLVRDLDLIRNTAPPAPAKYRPDEIFDDQEIAFLNRTDNVQFSALVEDLPLQPATRLQRRPGTPVAFSDLSSSSQSMSTIDGGTSGDAPSRPDTPLSNASSGLLIHDLLDVDPHGEEMAIDRSQEIKGKMSAKSTNKPHETGANPSDQFPPAQLDDEIVKDENKEDSLSDSSYYEERDLSKPPPGKKISAVDSMSALALEVEEANSLLEKSLYSTPDQVFQLMDKQTASELGVTPLLYSGMAYLSKASNRHMGHIQALNVAVTEVSKVVSRTEDKMDMLGGEVSRLCSEIGGLTAEVKKNTLGISLLQSTLEKLLINGFPPRRDPPPPPASVTIRPPDNPPTATVSIAKTITYEQYKSMGMAERLKYRKSGGVVPCPPGQSTKSTFTAEGALPLQSQPLVSFEPLEKPPTAEQVTEVVKLTDSDESKSRQPEFKKKMRKRTNAWKSFTQLGMSEQFLKLTKDQVLSTELIRKYQEQVATFPDKDKEKLTALKATIFEMAKTNPNLLEMKELLRRVTTKDEFLLYLNAMASIHEGIQEFE</sequence>
<feature type="region of interest" description="Disordered" evidence="1">
    <location>
        <begin position="413"/>
        <end position="433"/>
    </location>
</feature>
<proteinExistence type="predicted"/>
<feature type="region of interest" description="Disordered" evidence="1">
    <location>
        <begin position="214"/>
        <end position="278"/>
    </location>
</feature>
<feature type="region of interest" description="Disordered" evidence="1">
    <location>
        <begin position="146"/>
        <end position="191"/>
    </location>
</feature>
<dbReference type="EMBL" id="MW256666">
    <property type="protein sequence ID" value="QWC36456.1"/>
    <property type="molecule type" value="Viral_cRNA"/>
</dbReference>
<reference evidence="2" key="1">
    <citation type="submission" date="2020-11" db="EMBL/GenBank/DDBJ databases">
        <authorList>
            <person name="Huang H.-J."/>
            <person name="Li J.-M."/>
        </authorList>
    </citation>
    <scope>NUCLEOTIDE SEQUENCE</scope>
    <source>
        <strain evidence="2">ZJU-Q2</strain>
    </source>
</reference>
<organism evidence="2 3">
    <name type="scientific">Bemisia tabaci arlivirus 1</name>
    <dbReference type="NCBI Taxonomy" id="2840017"/>
    <lineage>
        <taxon>Viruses</taxon>
        <taxon>Riboviria</taxon>
        <taxon>Orthornavirae</taxon>
        <taxon>Negarnaviricota</taxon>
        <taxon>Haploviricotina</taxon>
        <taxon>Monjiviricetes</taxon>
        <taxon>Mononegavirales</taxon>
        <taxon>Lispiviridae</taxon>
        <taxon>Aleyavirus</taxon>
        <taxon>Aleyavirus fuyangense</taxon>
    </lineage>
</organism>
<keyword evidence="3" id="KW-1185">Reference proteome</keyword>
<evidence type="ECO:0000313" key="2">
    <source>
        <dbReference type="EMBL" id="QWC36456.1"/>
    </source>
</evidence>